<dbReference type="EMBL" id="FNKX01000005">
    <property type="protein sequence ID" value="SDR62798.1"/>
    <property type="molecule type" value="Genomic_DNA"/>
</dbReference>
<protein>
    <submittedName>
        <fullName evidence="1">Transcriptional activator (FlhC)</fullName>
    </submittedName>
</protein>
<dbReference type="SUPFAM" id="SSF160930">
    <property type="entry name" value="FlhC-like"/>
    <property type="match status" value="1"/>
</dbReference>
<sequence>MLSGWRLRPGAVINKRENQIMSTEKSLSTDARNVLLTPWLAEKIQRANFSLTDFMFLALAGHSELESIFGVSHANMDTFRQQTAAKATLMNLPFVALAPVLDDPRDWETFVDGAMFSPNVEKLTEQMPRVDQITSRDIYHYNQAYVQLLKDVLHMNVAAIPLLGISKELASYLKSLPMARLDNAIGAIKFPLFRWRFHDSNFWMEFGAGWLTEETVAHYLMRTSPVRTASLPYQHAWTDLRLERSEKEVFARMMMGQGCRASTATNLFSLNPGKARATYKHIHGVSSPCGCNPTSLIWYVEQSVHRLQATTYVWLYRSALDNGGNIPEALIAANDIMAKTFGKSLVITADRGNHLTRAMALDSRLTMAPCRSCGTDYVLSNGEGKIELAKDFSCPGCNYLLSPKSQVSKRKQSH</sequence>
<dbReference type="STRING" id="157910.SAMN05445850_8436"/>
<gene>
    <name evidence="1" type="ORF">SAMN05445850_8436</name>
</gene>
<keyword evidence="2" id="KW-1185">Reference proteome</keyword>
<evidence type="ECO:0000313" key="1">
    <source>
        <dbReference type="EMBL" id="SDR62798.1"/>
    </source>
</evidence>
<organism evidence="1 2">
    <name type="scientific">Paraburkholderia tuberum</name>
    <dbReference type="NCBI Taxonomy" id="157910"/>
    <lineage>
        <taxon>Bacteria</taxon>
        <taxon>Pseudomonadati</taxon>
        <taxon>Pseudomonadota</taxon>
        <taxon>Betaproteobacteria</taxon>
        <taxon>Burkholderiales</taxon>
        <taxon>Burkholderiaceae</taxon>
        <taxon>Paraburkholderia</taxon>
    </lineage>
</organism>
<dbReference type="AlphaFoldDB" id="A0A1H1KKF4"/>
<name>A0A1H1KKF4_9BURK</name>
<dbReference type="Gene3D" id="1.10.4000.10">
    <property type="entry name" value="Flagellar transcriptional activator FlhD"/>
    <property type="match status" value="1"/>
</dbReference>
<dbReference type="InterPro" id="IPR036194">
    <property type="entry name" value="FlhD_sf"/>
</dbReference>
<dbReference type="SUPFAM" id="SSF63592">
    <property type="entry name" value="Flagellar transcriptional activator FlhD"/>
    <property type="match status" value="1"/>
</dbReference>
<accession>A0A1H1KKF4</accession>
<evidence type="ECO:0000313" key="2">
    <source>
        <dbReference type="Proteomes" id="UP000199365"/>
    </source>
</evidence>
<proteinExistence type="predicted"/>
<reference evidence="2" key="1">
    <citation type="submission" date="2016-10" db="EMBL/GenBank/DDBJ databases">
        <authorList>
            <person name="Varghese N."/>
            <person name="Submissions S."/>
        </authorList>
    </citation>
    <scope>NUCLEOTIDE SEQUENCE [LARGE SCALE GENOMIC DNA]</scope>
    <source>
        <strain evidence="2">DUS833</strain>
    </source>
</reference>
<dbReference type="Proteomes" id="UP000199365">
    <property type="component" value="Unassembled WGS sequence"/>
</dbReference>